<dbReference type="PANTHER" id="PTHR43797:SF2">
    <property type="entry name" value="HOMOCYSTEINE_CYSTEINE SYNTHASE"/>
    <property type="match status" value="1"/>
</dbReference>
<dbReference type="PIRSF" id="PIRSF001434">
    <property type="entry name" value="CGS"/>
    <property type="match status" value="1"/>
</dbReference>
<keyword evidence="7" id="KW-1185">Reference proteome</keyword>
<dbReference type="Gene3D" id="3.90.1150.10">
    <property type="entry name" value="Aspartate Aminotransferase, domain 1"/>
    <property type="match status" value="1"/>
</dbReference>
<keyword evidence="3" id="KW-0808">Transferase</keyword>
<evidence type="ECO:0000313" key="6">
    <source>
        <dbReference type="EMBL" id="GAA2036742.1"/>
    </source>
</evidence>
<gene>
    <name evidence="6" type="ORF">GCM10009720_16640</name>
</gene>
<keyword evidence="4 5" id="KW-0663">Pyridoxal phosphate</keyword>
<reference evidence="7" key="1">
    <citation type="journal article" date="2019" name="Int. J. Syst. Evol. Microbiol.">
        <title>The Global Catalogue of Microorganisms (GCM) 10K type strain sequencing project: providing services to taxonomists for standard genome sequencing and annotation.</title>
        <authorList>
            <consortium name="The Broad Institute Genomics Platform"/>
            <consortium name="The Broad Institute Genome Sequencing Center for Infectious Disease"/>
            <person name="Wu L."/>
            <person name="Ma J."/>
        </authorList>
    </citation>
    <scope>NUCLEOTIDE SEQUENCE [LARGE SCALE GENOMIC DNA]</scope>
    <source>
        <strain evidence="7">JCM 13595</strain>
    </source>
</reference>
<evidence type="ECO:0000256" key="3">
    <source>
        <dbReference type="ARBA" id="ARBA00022679"/>
    </source>
</evidence>
<dbReference type="Proteomes" id="UP001501461">
    <property type="component" value="Unassembled WGS sequence"/>
</dbReference>
<evidence type="ECO:0000256" key="2">
    <source>
        <dbReference type="ARBA" id="ARBA00009077"/>
    </source>
</evidence>
<name>A0ABP5FYE7_9MICC</name>
<evidence type="ECO:0000313" key="7">
    <source>
        <dbReference type="Proteomes" id="UP001501461"/>
    </source>
</evidence>
<dbReference type="Pfam" id="PF01053">
    <property type="entry name" value="Cys_Met_Meta_PP"/>
    <property type="match status" value="1"/>
</dbReference>
<dbReference type="InterPro" id="IPR006235">
    <property type="entry name" value="OAc-hSer/O-AcSer_sulfhydrylase"/>
</dbReference>
<accession>A0ABP5FYE7</accession>
<dbReference type="InterPro" id="IPR000277">
    <property type="entry name" value="Cys/Met-Metab_PyrdxlP-dep_enz"/>
</dbReference>
<evidence type="ECO:0000256" key="4">
    <source>
        <dbReference type="ARBA" id="ARBA00022898"/>
    </source>
</evidence>
<comment type="similarity">
    <text evidence="2 5">Belongs to the trans-sulfuration enzymes family.</text>
</comment>
<dbReference type="InterPro" id="IPR015424">
    <property type="entry name" value="PyrdxlP-dep_Trfase"/>
</dbReference>
<dbReference type="NCBIfam" id="TIGR01326">
    <property type="entry name" value="OAH_OAS_sulfhy"/>
    <property type="match status" value="1"/>
</dbReference>
<comment type="caution">
    <text evidence="6">The sequence shown here is derived from an EMBL/GenBank/DDBJ whole genome shotgun (WGS) entry which is preliminary data.</text>
</comment>
<protein>
    <submittedName>
        <fullName evidence="6">Bifunctional o-acetylhomoserine/o-acetylserine sulfhydrylase</fullName>
    </submittedName>
</protein>
<dbReference type="InterPro" id="IPR015421">
    <property type="entry name" value="PyrdxlP-dep_Trfase_major"/>
</dbReference>
<organism evidence="6 7">
    <name type="scientific">Yaniella flava</name>
    <dbReference type="NCBI Taxonomy" id="287930"/>
    <lineage>
        <taxon>Bacteria</taxon>
        <taxon>Bacillati</taxon>
        <taxon>Actinomycetota</taxon>
        <taxon>Actinomycetes</taxon>
        <taxon>Micrococcales</taxon>
        <taxon>Micrococcaceae</taxon>
        <taxon>Yaniella</taxon>
    </lineage>
</organism>
<comment type="cofactor">
    <cofactor evidence="1 5">
        <name>pyridoxal 5'-phosphate</name>
        <dbReference type="ChEBI" id="CHEBI:597326"/>
    </cofactor>
</comment>
<dbReference type="Gene3D" id="3.40.640.10">
    <property type="entry name" value="Type I PLP-dependent aspartate aminotransferase-like (Major domain)"/>
    <property type="match status" value="1"/>
</dbReference>
<sequence>MAQRDITDQTTWGLSTRQIHAGMVEDSDFGATQLPIYQTTSFNFPDTATAAGRFGLSELGPIYTRLTNPTTDAVENKIAALEGGVGAVLLSSGQSATTLSVLNVAGAGDSVVVSTSLYGGTQNLFKHTLPRLGIETIFVQDPNDLDEWRNAIKSNTKAVFAEVLGNPKADVLDLPAVSEIAHDAGIPVIIDSTLTPPTVLRPIEHGADIIVHSATKYLSGHAAVIGGVIVDSGNFDWTANPEKFPWFNEPDESYHGVVFGTDFGPNGPLGANLSYILRIRTQLLRDMGNTASPFNAFLINLGLETLSLRMERHLENAQRVAEWLEAHPQVEKVQFAGLKSSPYYERAQQLLPDGTSGIVAFEIVGGKDAGQTFAEALTLHKLVANLGDVRSLVVHPATTTHAQLSESEQQTAGVTPGLVRLSVGLEDITDILDDLQSGFDAAAAV</sequence>
<dbReference type="InterPro" id="IPR015422">
    <property type="entry name" value="PyrdxlP-dep_Trfase_small"/>
</dbReference>
<proteinExistence type="inferred from homology"/>
<dbReference type="CDD" id="cd00614">
    <property type="entry name" value="CGS_like"/>
    <property type="match status" value="1"/>
</dbReference>
<evidence type="ECO:0000256" key="5">
    <source>
        <dbReference type="RuleBase" id="RU362118"/>
    </source>
</evidence>
<dbReference type="PANTHER" id="PTHR43797">
    <property type="entry name" value="HOMOCYSTEINE/CYSTEINE SYNTHASE"/>
    <property type="match status" value="1"/>
</dbReference>
<evidence type="ECO:0000256" key="1">
    <source>
        <dbReference type="ARBA" id="ARBA00001933"/>
    </source>
</evidence>
<dbReference type="SUPFAM" id="SSF53383">
    <property type="entry name" value="PLP-dependent transferases"/>
    <property type="match status" value="1"/>
</dbReference>
<dbReference type="EMBL" id="BAAAMN010000029">
    <property type="protein sequence ID" value="GAA2036742.1"/>
    <property type="molecule type" value="Genomic_DNA"/>
</dbReference>